<dbReference type="AlphaFoldDB" id="A0A430LBZ7"/>
<feature type="region of interest" description="Disordered" evidence="1">
    <location>
        <begin position="598"/>
        <end position="626"/>
    </location>
</feature>
<accession>A0A430LBZ7</accession>
<dbReference type="Gene3D" id="3.40.50.300">
    <property type="entry name" value="P-loop containing nucleotide triphosphate hydrolases"/>
    <property type="match status" value="1"/>
</dbReference>
<keyword evidence="2" id="KW-0812">Transmembrane</keyword>
<keyword evidence="2" id="KW-1133">Transmembrane helix</keyword>
<gene>
    <name evidence="3" type="ORF">BHE90_012327</name>
</gene>
<dbReference type="Gene3D" id="1.25.40.10">
    <property type="entry name" value="Tetratricopeptide repeat domain"/>
    <property type="match status" value="1"/>
</dbReference>
<sequence length="889" mass="101037">MGVNATASLLVRAQWKTQIALHHVYSLKETHPDTSIFWVQANNIEQLYESYASIAQQCNIPGSSDIGFNPLDLVPWWLESKAKSPWLMVVDGADDMDSFFQTGQGKKIAGLAYVDDVKRDDMAAYMPKCSHGAILFTTTNPGSNLFVGASMTEVDTLNKDEANQMIRNALRYSDPQEDVDDLSWWLSNFPLAITLATSFIRTNSIYIKEYIGLLDGARSSLVNLRDSLDTPDLTRGLGRPLEVMVPCLVLLQQLEREDKRASELVQFLSLFHHQGILRAFLNQHQTAESLDLSSLDASLTKLKMNSALLERNDGNLEMHRLIQLFIQKLHLREGWIPRVAEKAMSAFWWSYPYGQPITHSTLAIYLLNAFSILRCYGTFSPESSPQKLAVVQTLMVYFESRGRWKDMAMRYAQDVVQSVEKLGEQHLETLDLMSKLSFVYMHQRRWGDAGRLQSYLRKTKWIILGDNDISTVMSRECHRFIDLKKWSQEGTPRLPRIGALTGKEMVVSPMMEEQQPWTGFPWSALKNDILASREKNVPQPNLPQLVDSIWKRIPSSGPPVPKGQARIRWACSCGQRLFDDFSSSSPESLQALQKNLQNHDLSSGEGQRSDSSSSQDSTDRPSLKWPWPTFMPGSSFNEFLRRKKDKGTTLPMHTRSEIPEPVVNTSPYLLMCIDRGRHFTGLYQHVLQNVEDDTQLFQFLRDNVSRHRGISSWLTFRSVNAISLTRFEADNSKFAEVHRHKEVCGKDCICIPPPERVQNDEYDCSPSPTVTPTQVPVIGTNRLTHYFLKPHAFHGPQRTILNQLPKRAQGPLSTSQDSMQLGWGIHIQEGWHWRSIYFVIVVVFLIGGLAFGIAWSVKKKDIQSAFAISATWIAISPLVFGWIAVRDLQ</sequence>
<dbReference type="InterPro" id="IPR027417">
    <property type="entry name" value="P-loop_NTPase"/>
</dbReference>
<comment type="caution">
    <text evidence="3">The sequence shown here is derived from an EMBL/GenBank/DDBJ whole genome shotgun (WGS) entry which is preliminary data.</text>
</comment>
<dbReference type="EMBL" id="MIKF01000272">
    <property type="protein sequence ID" value="RTE73237.1"/>
    <property type="molecule type" value="Genomic_DNA"/>
</dbReference>
<protein>
    <submittedName>
        <fullName evidence="3">Uncharacterized protein</fullName>
    </submittedName>
</protein>
<name>A0A430LBZ7_9HYPO</name>
<dbReference type="PANTHER" id="PTHR46082">
    <property type="entry name" value="ATP/GTP-BINDING PROTEIN-RELATED"/>
    <property type="match status" value="1"/>
</dbReference>
<evidence type="ECO:0000313" key="3">
    <source>
        <dbReference type="EMBL" id="RTE73237.1"/>
    </source>
</evidence>
<evidence type="ECO:0000313" key="4">
    <source>
        <dbReference type="Proteomes" id="UP000287124"/>
    </source>
</evidence>
<feature type="transmembrane region" description="Helical" evidence="2">
    <location>
        <begin position="864"/>
        <end position="885"/>
    </location>
</feature>
<reference evidence="3 4" key="1">
    <citation type="submission" date="2017-06" db="EMBL/GenBank/DDBJ databases">
        <title>Comparative genomic analysis of Ambrosia Fusariam Clade fungi.</title>
        <authorList>
            <person name="Stajich J.E."/>
            <person name="Carrillo J."/>
            <person name="Kijimoto T."/>
            <person name="Eskalen A."/>
            <person name="O'Donnell K."/>
            <person name="Kasson M."/>
        </authorList>
    </citation>
    <scope>NUCLEOTIDE SEQUENCE [LARGE SCALE GENOMIC DNA]</scope>
    <source>
        <strain evidence="3 4">UCR1854</strain>
    </source>
</reference>
<keyword evidence="2" id="KW-0472">Membrane</keyword>
<feature type="compositionally biased region" description="Low complexity" evidence="1">
    <location>
        <begin position="603"/>
        <end position="616"/>
    </location>
</feature>
<dbReference type="InterPro" id="IPR053137">
    <property type="entry name" value="NLR-like"/>
</dbReference>
<dbReference type="PANTHER" id="PTHR46082:SF6">
    <property type="entry name" value="AAA+ ATPASE DOMAIN-CONTAINING PROTEIN-RELATED"/>
    <property type="match status" value="1"/>
</dbReference>
<evidence type="ECO:0000256" key="2">
    <source>
        <dbReference type="SAM" id="Phobius"/>
    </source>
</evidence>
<feature type="transmembrane region" description="Helical" evidence="2">
    <location>
        <begin position="836"/>
        <end position="857"/>
    </location>
</feature>
<organism evidence="3 4">
    <name type="scientific">Fusarium euwallaceae</name>
    <dbReference type="NCBI Taxonomy" id="1147111"/>
    <lineage>
        <taxon>Eukaryota</taxon>
        <taxon>Fungi</taxon>
        <taxon>Dikarya</taxon>
        <taxon>Ascomycota</taxon>
        <taxon>Pezizomycotina</taxon>
        <taxon>Sordariomycetes</taxon>
        <taxon>Hypocreomycetidae</taxon>
        <taxon>Hypocreales</taxon>
        <taxon>Nectriaceae</taxon>
        <taxon>Fusarium</taxon>
        <taxon>Fusarium solani species complex</taxon>
    </lineage>
</organism>
<keyword evidence="4" id="KW-1185">Reference proteome</keyword>
<proteinExistence type="predicted"/>
<dbReference type="InterPro" id="IPR011990">
    <property type="entry name" value="TPR-like_helical_dom_sf"/>
</dbReference>
<evidence type="ECO:0000256" key="1">
    <source>
        <dbReference type="SAM" id="MobiDB-lite"/>
    </source>
</evidence>
<dbReference type="Proteomes" id="UP000287124">
    <property type="component" value="Unassembled WGS sequence"/>
</dbReference>